<dbReference type="InterPro" id="IPR006860">
    <property type="entry name" value="FecR"/>
</dbReference>
<dbReference type="Pfam" id="PF01476">
    <property type="entry name" value="LysM"/>
    <property type="match status" value="1"/>
</dbReference>
<feature type="chain" id="PRO_5011972172" evidence="1">
    <location>
        <begin position="28"/>
        <end position="370"/>
    </location>
</feature>
<dbReference type="Gene3D" id="2.60.120.1440">
    <property type="match status" value="1"/>
</dbReference>
<name>A0A261RTL9_9BORD</name>
<dbReference type="InterPro" id="IPR036779">
    <property type="entry name" value="LysM_dom_sf"/>
</dbReference>
<evidence type="ECO:0000313" key="4">
    <source>
        <dbReference type="Proteomes" id="UP000217005"/>
    </source>
</evidence>
<gene>
    <name evidence="3" type="ORF">CEG14_25400</name>
</gene>
<reference evidence="3 4" key="1">
    <citation type="submission" date="2017-05" db="EMBL/GenBank/DDBJ databases">
        <title>Complete and WGS of Bordetella genogroups.</title>
        <authorList>
            <person name="Spilker T."/>
            <person name="LiPuma J."/>
        </authorList>
    </citation>
    <scope>NUCLEOTIDE SEQUENCE [LARGE SCALE GENOMIC DNA]</scope>
    <source>
        <strain evidence="3 4">AU17610</strain>
    </source>
</reference>
<organism evidence="3 4">
    <name type="scientific">Bordetella genomosp. 1</name>
    <dbReference type="NCBI Taxonomy" id="1395607"/>
    <lineage>
        <taxon>Bacteria</taxon>
        <taxon>Pseudomonadati</taxon>
        <taxon>Pseudomonadota</taxon>
        <taxon>Betaproteobacteria</taxon>
        <taxon>Burkholderiales</taxon>
        <taxon>Alcaligenaceae</taxon>
        <taxon>Bordetella</taxon>
    </lineage>
</organism>
<sequence>MNRIARYVCAWIAGALAPLAIAQPAGALGDDFIFRIRSGDTLIALAAAYTGSEANWSRLQSHNAISNPYALPVGMELHIPLSMIPMVTSAAQVVHVAGSASMATASLRAGMTVPEGGTITTAPDGFVTLRLSDATEVTIPPSTSITLERVRQFARVPLTDSVMRVNAGSVESRVAPAGQGVGRFEIRTPVAVTGVRGTRFRVDSSAQGASQTVLEGSVRLQPHAPDTAAAPATTTRPINVQAGQGAQVRADGSFAGVRALLPAPTLGEPTRGGAASVEVVPVPGAVAYRVRVSRDAQGMLLVSEQRAPGPVLRFTAPGAGTYHVGVSAIDAEGLAGFETRRPFEGANALVSAGGLPVQSGTGGIIILSDY</sequence>
<feature type="domain" description="LysM" evidence="2">
    <location>
        <begin position="33"/>
        <end position="80"/>
    </location>
</feature>
<evidence type="ECO:0000313" key="3">
    <source>
        <dbReference type="EMBL" id="OZI28251.1"/>
    </source>
</evidence>
<dbReference type="SUPFAM" id="SSF54106">
    <property type="entry name" value="LysM domain"/>
    <property type="match status" value="1"/>
</dbReference>
<accession>A0A261RTL9</accession>
<proteinExistence type="predicted"/>
<dbReference type="InterPro" id="IPR016930">
    <property type="entry name" value="UCP029644"/>
</dbReference>
<dbReference type="Proteomes" id="UP000217005">
    <property type="component" value="Unassembled WGS sequence"/>
</dbReference>
<dbReference type="RefSeq" id="WP_094829189.1">
    <property type="nucleotide sequence ID" value="NZ_NEVL01000007.1"/>
</dbReference>
<dbReference type="PIRSF" id="PIRSF029644">
    <property type="entry name" value="UCP029644"/>
    <property type="match status" value="1"/>
</dbReference>
<feature type="signal peptide" evidence="1">
    <location>
        <begin position="1"/>
        <end position="27"/>
    </location>
</feature>
<comment type="caution">
    <text evidence="3">The sequence shown here is derived from an EMBL/GenBank/DDBJ whole genome shotgun (WGS) entry which is preliminary data.</text>
</comment>
<evidence type="ECO:0000256" key="1">
    <source>
        <dbReference type="SAM" id="SignalP"/>
    </source>
</evidence>
<dbReference type="EMBL" id="NEVL01000007">
    <property type="protein sequence ID" value="OZI28251.1"/>
    <property type="molecule type" value="Genomic_DNA"/>
</dbReference>
<evidence type="ECO:0000259" key="2">
    <source>
        <dbReference type="SMART" id="SM00257"/>
    </source>
</evidence>
<keyword evidence="1" id="KW-0732">Signal</keyword>
<dbReference type="InterPro" id="IPR018392">
    <property type="entry name" value="LysM"/>
</dbReference>
<protein>
    <submittedName>
        <fullName evidence="3">Peptidoglycan-binding protein</fullName>
    </submittedName>
</protein>
<dbReference type="OrthoDB" id="9813091at2"/>
<dbReference type="SMART" id="SM00257">
    <property type="entry name" value="LysM"/>
    <property type="match status" value="1"/>
</dbReference>
<dbReference type="Gene3D" id="3.10.350.10">
    <property type="entry name" value="LysM domain"/>
    <property type="match status" value="1"/>
</dbReference>
<dbReference type="AlphaFoldDB" id="A0A261RTL9"/>
<dbReference type="PANTHER" id="PTHR38731">
    <property type="entry name" value="LIPL45-RELATED LIPOPROTEIN-RELATED"/>
    <property type="match status" value="1"/>
</dbReference>
<dbReference type="Pfam" id="PF04773">
    <property type="entry name" value="FecR"/>
    <property type="match status" value="1"/>
</dbReference>